<dbReference type="InterPro" id="IPR012349">
    <property type="entry name" value="Split_barrel_FMN-bd"/>
</dbReference>
<evidence type="ECO:0000313" key="2">
    <source>
        <dbReference type="EMBL" id="BBC34554.1"/>
    </source>
</evidence>
<dbReference type="Gene3D" id="2.30.110.10">
    <property type="entry name" value="Electron Transport, Fmn-binding Protein, Chain A"/>
    <property type="match status" value="1"/>
</dbReference>
<feature type="domain" description="Pyridoxamine 5'-phosphate oxidase N-terminal" evidence="1">
    <location>
        <begin position="100"/>
        <end position="218"/>
    </location>
</feature>
<reference evidence="2 3" key="1">
    <citation type="journal article" date="2010" name="ChemBioChem">
        <title>Cloning and characterization of the biosynthetic gene cluster of 16-membered macrolide antibiotic FD-891: involvement of a dual functional cytochrome P450 monooxygenase catalyzing epoxidation and hydroxylation.</title>
        <authorList>
            <person name="Kudo F."/>
            <person name="Motegi A."/>
            <person name="Mizoue K."/>
            <person name="Eguchi T."/>
        </authorList>
    </citation>
    <scope>NUCLEOTIDE SEQUENCE [LARGE SCALE GENOMIC DNA]</scope>
    <source>
        <strain evidence="2 3">A-8890</strain>
    </source>
</reference>
<evidence type="ECO:0000259" key="1">
    <source>
        <dbReference type="Pfam" id="PF01243"/>
    </source>
</evidence>
<dbReference type="Pfam" id="PF01243">
    <property type="entry name" value="PNPOx_N"/>
    <property type="match status" value="1"/>
</dbReference>
<evidence type="ECO:0000313" key="3">
    <source>
        <dbReference type="Proteomes" id="UP001321542"/>
    </source>
</evidence>
<reference evidence="2 3" key="2">
    <citation type="journal article" date="2023" name="ChemBioChem">
        <title>Acyltransferase Domain Exchange between Two Independent Type I Polyketide Synthases in the Same Producer Strain of Macrolide Antibiotics.</title>
        <authorList>
            <person name="Kudo F."/>
            <person name="Kishikawa K."/>
            <person name="Tsuboi K."/>
            <person name="Kido T."/>
            <person name="Usui T."/>
            <person name="Hashimoto J."/>
            <person name="Shin-Ya K."/>
            <person name="Miyanaga A."/>
            <person name="Eguchi T."/>
        </authorList>
    </citation>
    <scope>NUCLEOTIDE SEQUENCE [LARGE SCALE GENOMIC DNA]</scope>
    <source>
        <strain evidence="2 3">A-8890</strain>
    </source>
</reference>
<sequence>MGRASKIMAPTSCFNGQVNRLPDSPQAYGAMITRPKAAPAQSRSTARAGTLPVSSTRAMIARVDDTLIPRALTSEAQLRELYADPGERAVRKELDHIDEMSRRLIAVSPVVFVATSDANGRCDVAPRGGTPGFVTVLDERHVVIPDATGNNRLDSYRNILANGHAGLNFVIPGRDTTLRVNGAAWITADEDLLARLTPIGKPPKTALVVRTDEVYVHCAKAFVRSKFWRPEAWPLKAEQPTPAEVALAHQRDPNLTLAEVEQDQRDSLLHRLA</sequence>
<proteinExistence type="predicted"/>
<dbReference type="SUPFAM" id="SSF50475">
    <property type="entry name" value="FMN-binding split barrel"/>
    <property type="match status" value="1"/>
</dbReference>
<dbReference type="PANTHER" id="PTHR42815:SF2">
    <property type="entry name" value="FAD-BINDING, PUTATIVE (AFU_ORTHOLOGUE AFUA_6G07600)-RELATED"/>
    <property type="match status" value="1"/>
</dbReference>
<dbReference type="Proteomes" id="UP001321542">
    <property type="component" value="Chromosome"/>
</dbReference>
<protein>
    <recommendedName>
        <fullName evidence="1">Pyridoxamine 5'-phosphate oxidase N-terminal domain-containing protein</fullName>
    </recommendedName>
</protein>
<dbReference type="PANTHER" id="PTHR42815">
    <property type="entry name" value="FAD-BINDING, PUTATIVE (AFU_ORTHOLOGUE AFUA_6G07600)-RELATED"/>
    <property type="match status" value="1"/>
</dbReference>
<gene>
    <name evidence="2" type="ORF">SGFS_058480</name>
</gene>
<keyword evidence="3" id="KW-1185">Reference proteome</keyword>
<dbReference type="EMBL" id="AP018448">
    <property type="protein sequence ID" value="BBC34554.1"/>
    <property type="molecule type" value="Genomic_DNA"/>
</dbReference>
<dbReference type="NCBIfam" id="TIGR04025">
    <property type="entry name" value="PPOX_FMN_DR2398"/>
    <property type="match status" value="1"/>
</dbReference>
<accession>A0ABN5VMK1</accession>
<organism evidence="2 3">
    <name type="scientific">Streptomyces graminofaciens</name>
    <dbReference type="NCBI Taxonomy" id="68212"/>
    <lineage>
        <taxon>Bacteria</taxon>
        <taxon>Bacillati</taxon>
        <taxon>Actinomycetota</taxon>
        <taxon>Actinomycetes</taxon>
        <taxon>Kitasatosporales</taxon>
        <taxon>Streptomycetaceae</taxon>
        <taxon>Streptomyces</taxon>
    </lineage>
</organism>
<dbReference type="InterPro" id="IPR011576">
    <property type="entry name" value="Pyridox_Oxase_N"/>
</dbReference>
<dbReference type="InterPro" id="IPR024029">
    <property type="entry name" value="Pyridox_Oxase_FMN-dep"/>
</dbReference>
<name>A0ABN5VMK1_9ACTN</name>